<organism evidence="1 2">
    <name type="scientific">Nephila pilipes</name>
    <name type="common">Giant wood spider</name>
    <name type="synonym">Nephila maculata</name>
    <dbReference type="NCBI Taxonomy" id="299642"/>
    <lineage>
        <taxon>Eukaryota</taxon>
        <taxon>Metazoa</taxon>
        <taxon>Ecdysozoa</taxon>
        <taxon>Arthropoda</taxon>
        <taxon>Chelicerata</taxon>
        <taxon>Arachnida</taxon>
        <taxon>Araneae</taxon>
        <taxon>Araneomorphae</taxon>
        <taxon>Entelegynae</taxon>
        <taxon>Araneoidea</taxon>
        <taxon>Nephilidae</taxon>
        <taxon>Nephila</taxon>
    </lineage>
</organism>
<evidence type="ECO:0000313" key="2">
    <source>
        <dbReference type="Proteomes" id="UP000887013"/>
    </source>
</evidence>
<reference evidence="1" key="1">
    <citation type="submission" date="2020-08" db="EMBL/GenBank/DDBJ databases">
        <title>Multicomponent nature underlies the extraordinary mechanical properties of spider dragline silk.</title>
        <authorList>
            <person name="Kono N."/>
            <person name="Nakamura H."/>
            <person name="Mori M."/>
            <person name="Yoshida Y."/>
            <person name="Ohtoshi R."/>
            <person name="Malay A.D."/>
            <person name="Moran D.A.P."/>
            <person name="Tomita M."/>
            <person name="Numata K."/>
            <person name="Arakawa K."/>
        </authorList>
    </citation>
    <scope>NUCLEOTIDE SEQUENCE</scope>
</reference>
<dbReference type="EMBL" id="BMAW01031110">
    <property type="protein sequence ID" value="GFU19676.1"/>
    <property type="molecule type" value="Genomic_DNA"/>
</dbReference>
<protein>
    <submittedName>
        <fullName evidence="1">Uncharacterized protein</fullName>
    </submittedName>
</protein>
<comment type="caution">
    <text evidence="1">The sequence shown here is derived from an EMBL/GenBank/DDBJ whole genome shotgun (WGS) entry which is preliminary data.</text>
</comment>
<accession>A0A8X6QHT7</accession>
<keyword evidence="2" id="KW-1185">Reference proteome</keyword>
<gene>
    <name evidence="1" type="ORF">NPIL_558031</name>
</gene>
<evidence type="ECO:0000313" key="1">
    <source>
        <dbReference type="EMBL" id="GFU19676.1"/>
    </source>
</evidence>
<sequence length="69" mass="8277">MPAVRYTRHVYGYVAASRQRLEKRQRVSWRRRLPGRLRKSYGTQHMVTAKCRNKPHCSAVFERNLMNSE</sequence>
<dbReference type="AlphaFoldDB" id="A0A8X6QHT7"/>
<proteinExistence type="predicted"/>
<name>A0A8X6QHT7_NEPPI</name>
<dbReference type="Proteomes" id="UP000887013">
    <property type="component" value="Unassembled WGS sequence"/>
</dbReference>